<dbReference type="Proteomes" id="UP001067235">
    <property type="component" value="Unassembled WGS sequence"/>
</dbReference>
<organism evidence="3 4">
    <name type="scientific">Gordonia rubripertincta</name>
    <name type="common">Rhodococcus corallinus</name>
    <dbReference type="NCBI Taxonomy" id="36822"/>
    <lineage>
        <taxon>Bacteria</taxon>
        <taxon>Bacillati</taxon>
        <taxon>Actinomycetota</taxon>
        <taxon>Actinomycetes</taxon>
        <taxon>Mycobacteriales</taxon>
        <taxon>Gordoniaceae</taxon>
        <taxon>Gordonia</taxon>
    </lineage>
</organism>
<protein>
    <submittedName>
        <fullName evidence="3">YciI family protein</fullName>
    </submittedName>
</protein>
<gene>
    <name evidence="3" type="ORF">O4213_27660</name>
</gene>
<feature type="domain" description="YCII-related" evidence="2">
    <location>
        <begin position="1"/>
        <end position="112"/>
    </location>
</feature>
<sequence>MRYSLLLNNAEPADGDIPAEAIAQMQEAFGVYGQALAAAGVLVAGEILQPVVASTTVTLRNGSVQVQDGPFADTKEALAGVFVIDVPDLDAALAWAEKCPGAQYGVIEVRPVAISLIDGAWTSASSCTGDN</sequence>
<dbReference type="SUPFAM" id="SSF54909">
    <property type="entry name" value="Dimeric alpha+beta barrel"/>
    <property type="match status" value="1"/>
</dbReference>
<dbReference type="Pfam" id="PF03795">
    <property type="entry name" value="YCII"/>
    <property type="match status" value="1"/>
</dbReference>
<evidence type="ECO:0000256" key="1">
    <source>
        <dbReference type="ARBA" id="ARBA00007689"/>
    </source>
</evidence>
<dbReference type="InterPro" id="IPR005545">
    <property type="entry name" value="YCII"/>
</dbReference>
<evidence type="ECO:0000313" key="3">
    <source>
        <dbReference type="EMBL" id="MCZ4553795.1"/>
    </source>
</evidence>
<dbReference type="InterPro" id="IPR011008">
    <property type="entry name" value="Dimeric_a/b-barrel"/>
</dbReference>
<keyword evidence="4" id="KW-1185">Reference proteome</keyword>
<dbReference type="Gene3D" id="3.30.70.1060">
    <property type="entry name" value="Dimeric alpha+beta barrel"/>
    <property type="match status" value="1"/>
</dbReference>
<accession>A0ABT4N4B2</accession>
<evidence type="ECO:0000259" key="2">
    <source>
        <dbReference type="Pfam" id="PF03795"/>
    </source>
</evidence>
<name>A0ABT4N4B2_GORRU</name>
<dbReference type="RefSeq" id="WP_084835260.1">
    <property type="nucleotide sequence ID" value="NZ_JAPWIE010000013.1"/>
</dbReference>
<proteinExistence type="inferred from homology"/>
<comment type="caution">
    <text evidence="3">The sequence shown here is derived from an EMBL/GenBank/DDBJ whole genome shotgun (WGS) entry which is preliminary data.</text>
</comment>
<dbReference type="PANTHER" id="PTHR35174:SF3">
    <property type="entry name" value="BLL7171 PROTEIN"/>
    <property type="match status" value="1"/>
</dbReference>
<comment type="similarity">
    <text evidence="1">Belongs to the YciI family.</text>
</comment>
<evidence type="ECO:0000313" key="4">
    <source>
        <dbReference type="Proteomes" id="UP001067235"/>
    </source>
</evidence>
<dbReference type="PANTHER" id="PTHR35174">
    <property type="entry name" value="BLL7171 PROTEIN-RELATED"/>
    <property type="match status" value="1"/>
</dbReference>
<dbReference type="EMBL" id="JAPWIE010000013">
    <property type="protein sequence ID" value="MCZ4553795.1"/>
    <property type="molecule type" value="Genomic_DNA"/>
</dbReference>
<reference evidence="3" key="1">
    <citation type="submission" date="2022-12" db="EMBL/GenBank/DDBJ databases">
        <authorList>
            <person name="Krivoruchko A.V."/>
            <person name="Elkin A."/>
        </authorList>
    </citation>
    <scope>NUCLEOTIDE SEQUENCE</scope>
    <source>
        <strain evidence="3">IEGM 1388</strain>
    </source>
</reference>